<dbReference type="Pfam" id="PF00924">
    <property type="entry name" value="MS_channel_2nd"/>
    <property type="match status" value="1"/>
</dbReference>
<dbReference type="InterPro" id="IPR011014">
    <property type="entry name" value="MscS_channel_TM-2"/>
</dbReference>
<dbReference type="Gene3D" id="3.30.70.100">
    <property type="match status" value="1"/>
</dbReference>
<evidence type="ECO:0000259" key="9">
    <source>
        <dbReference type="Pfam" id="PF21082"/>
    </source>
</evidence>
<evidence type="ECO:0000256" key="5">
    <source>
        <dbReference type="ARBA" id="ARBA00022989"/>
    </source>
</evidence>
<dbReference type="InterPro" id="IPR045275">
    <property type="entry name" value="MscS_archaea/bacteria_type"/>
</dbReference>
<dbReference type="Gene3D" id="2.30.30.60">
    <property type="match status" value="1"/>
</dbReference>
<dbReference type="InterPro" id="IPR049278">
    <property type="entry name" value="MS_channel_C"/>
</dbReference>
<dbReference type="SUPFAM" id="SSF82861">
    <property type="entry name" value="Mechanosensitive channel protein MscS (YggB), transmembrane region"/>
    <property type="match status" value="1"/>
</dbReference>
<evidence type="ECO:0000256" key="7">
    <source>
        <dbReference type="SAM" id="Phobius"/>
    </source>
</evidence>
<dbReference type="SUPFAM" id="SSF50182">
    <property type="entry name" value="Sm-like ribonucleoproteins"/>
    <property type="match status" value="1"/>
</dbReference>
<gene>
    <name evidence="11" type="ORF">K4G66_07275</name>
</gene>
<comment type="similarity">
    <text evidence="2">Belongs to the MscS (TC 1.A.23) family.</text>
</comment>
<dbReference type="InterPro" id="IPR011066">
    <property type="entry name" value="MscS_channel_C_sf"/>
</dbReference>
<feature type="transmembrane region" description="Helical" evidence="7">
    <location>
        <begin position="23"/>
        <end position="46"/>
    </location>
</feature>
<evidence type="ECO:0000256" key="3">
    <source>
        <dbReference type="ARBA" id="ARBA00022475"/>
    </source>
</evidence>
<evidence type="ECO:0000313" key="11">
    <source>
        <dbReference type="EMBL" id="WKN38502.1"/>
    </source>
</evidence>
<dbReference type="InterPro" id="IPR008910">
    <property type="entry name" value="MSC_TM_helix"/>
</dbReference>
<dbReference type="Pfam" id="PF21088">
    <property type="entry name" value="MS_channel_1st"/>
    <property type="match status" value="1"/>
</dbReference>
<dbReference type="AlphaFoldDB" id="A0AA49JJ52"/>
<evidence type="ECO:0000259" key="10">
    <source>
        <dbReference type="Pfam" id="PF21088"/>
    </source>
</evidence>
<dbReference type="GO" id="GO:0008381">
    <property type="term" value="F:mechanosensitive monoatomic ion channel activity"/>
    <property type="evidence" value="ECO:0007669"/>
    <property type="project" value="InterPro"/>
</dbReference>
<feature type="transmembrane region" description="Helical" evidence="7">
    <location>
        <begin position="67"/>
        <end position="85"/>
    </location>
</feature>
<dbReference type="EMBL" id="CP120682">
    <property type="protein sequence ID" value="WKN38502.1"/>
    <property type="molecule type" value="Genomic_DNA"/>
</dbReference>
<feature type="domain" description="Mechanosensitive ion channel transmembrane helices 2/3" evidence="10">
    <location>
        <begin position="71"/>
        <end position="113"/>
    </location>
</feature>
<dbReference type="SUPFAM" id="SSF82689">
    <property type="entry name" value="Mechanosensitive channel protein MscS (YggB), C-terminal domain"/>
    <property type="match status" value="1"/>
</dbReference>
<evidence type="ECO:0000256" key="4">
    <source>
        <dbReference type="ARBA" id="ARBA00022692"/>
    </source>
</evidence>
<dbReference type="InterPro" id="IPR006685">
    <property type="entry name" value="MscS_channel_2nd"/>
</dbReference>
<comment type="subcellular location">
    <subcellularLocation>
        <location evidence="1">Cell membrane</location>
        <topology evidence="1">Multi-pass membrane protein</topology>
    </subcellularLocation>
</comment>
<feature type="domain" description="Mechanosensitive ion channel MscS" evidence="8">
    <location>
        <begin position="114"/>
        <end position="180"/>
    </location>
</feature>
<dbReference type="PANTHER" id="PTHR30221:SF1">
    <property type="entry name" value="SMALL-CONDUCTANCE MECHANOSENSITIVE CHANNEL"/>
    <property type="match status" value="1"/>
</dbReference>
<keyword evidence="6 7" id="KW-0472">Membrane</keyword>
<evidence type="ECO:0000256" key="2">
    <source>
        <dbReference type="ARBA" id="ARBA00008017"/>
    </source>
</evidence>
<dbReference type="InterPro" id="IPR049142">
    <property type="entry name" value="MS_channel_1st"/>
</dbReference>
<dbReference type="InterPro" id="IPR010920">
    <property type="entry name" value="LSM_dom_sf"/>
</dbReference>
<feature type="transmembrane region" description="Helical" evidence="7">
    <location>
        <begin position="97"/>
        <end position="127"/>
    </location>
</feature>
<protein>
    <submittedName>
        <fullName evidence="11">Mechanosensitive ion channel</fullName>
    </submittedName>
</protein>
<reference evidence="11" key="2">
    <citation type="journal article" date="2024" name="Antonie Van Leeuwenhoek">
        <title>Roseihalotalea indica gen. nov., sp. nov., a halophilic Bacteroidetes from mesopelagic Southwest Indian Ocean with higher carbohydrate metabolic potential.</title>
        <authorList>
            <person name="Chen B."/>
            <person name="Zhang M."/>
            <person name="Lin D."/>
            <person name="Ye J."/>
            <person name="Tang K."/>
        </authorList>
    </citation>
    <scope>NUCLEOTIDE SEQUENCE</scope>
    <source>
        <strain evidence="11">TK19036</strain>
    </source>
</reference>
<evidence type="ECO:0000256" key="1">
    <source>
        <dbReference type="ARBA" id="ARBA00004651"/>
    </source>
</evidence>
<evidence type="ECO:0000259" key="8">
    <source>
        <dbReference type="Pfam" id="PF00924"/>
    </source>
</evidence>
<name>A0AA49JJ52_9BACT</name>
<keyword evidence="4 7" id="KW-0812">Transmembrane</keyword>
<sequence>MEFNVNDALATIMEKLEAWLERITAMLPNLVLAIFAFVVFLNLARLARRLFARVMARATNDVGIQRLLTQLLYYVCLSVGMFVVLEILELDKAVTSLIAGLGVVGIALGFAFQDIAANFIAGVILAFKKPFNVGDVVEIDGTSGVLDRTDFRLTVIRTFQGQEVYIPNKDVIQKKIINYSITGERRIDLKIGVSYGEDLEQVMQVTLDAVKTVEGVRLDKDIIFDYYGFEDSSINFNLRFWITFPGEPTILTIINQTIIAIKKAYDAQGITIPFPIRTLDFGIKGGTKLSELNLGAALNGDGKK</sequence>
<dbReference type="GO" id="GO:0005886">
    <property type="term" value="C:plasma membrane"/>
    <property type="evidence" value="ECO:0007669"/>
    <property type="project" value="UniProtKB-SubCell"/>
</dbReference>
<dbReference type="Gene3D" id="1.10.287.1260">
    <property type="match status" value="1"/>
</dbReference>
<proteinExistence type="inferred from homology"/>
<dbReference type="Pfam" id="PF05552">
    <property type="entry name" value="MS_channel_1st_1"/>
    <property type="match status" value="1"/>
</dbReference>
<keyword evidence="5 7" id="KW-1133">Transmembrane helix</keyword>
<evidence type="ECO:0000256" key="6">
    <source>
        <dbReference type="ARBA" id="ARBA00023136"/>
    </source>
</evidence>
<dbReference type="PANTHER" id="PTHR30221">
    <property type="entry name" value="SMALL-CONDUCTANCE MECHANOSENSITIVE CHANNEL"/>
    <property type="match status" value="1"/>
</dbReference>
<accession>A0AA49JJ52</accession>
<organism evidence="11">
    <name type="scientific">Roseihalotalea indica</name>
    <dbReference type="NCBI Taxonomy" id="2867963"/>
    <lineage>
        <taxon>Bacteria</taxon>
        <taxon>Pseudomonadati</taxon>
        <taxon>Bacteroidota</taxon>
        <taxon>Cytophagia</taxon>
        <taxon>Cytophagales</taxon>
        <taxon>Catalimonadaceae</taxon>
        <taxon>Roseihalotalea</taxon>
    </lineage>
</organism>
<dbReference type="Pfam" id="PF21082">
    <property type="entry name" value="MS_channel_3rd"/>
    <property type="match status" value="1"/>
</dbReference>
<dbReference type="InterPro" id="IPR023408">
    <property type="entry name" value="MscS_beta-dom_sf"/>
</dbReference>
<feature type="domain" description="Mechanosensitive ion channel MscS C-terminal" evidence="9">
    <location>
        <begin position="188"/>
        <end position="272"/>
    </location>
</feature>
<reference evidence="11" key="1">
    <citation type="journal article" date="2023" name="Comput. Struct. Biotechnol. J.">
        <title>Discovery of a novel marine Bacteroidetes with a rich repertoire of carbohydrate-active enzymes.</title>
        <authorList>
            <person name="Chen B."/>
            <person name="Liu G."/>
            <person name="Chen Q."/>
            <person name="Wang H."/>
            <person name="Liu L."/>
            <person name="Tang K."/>
        </authorList>
    </citation>
    <scope>NUCLEOTIDE SEQUENCE</scope>
    <source>
        <strain evidence="11">TK19036</strain>
    </source>
</reference>
<keyword evidence="3" id="KW-1003">Cell membrane</keyword>